<accession>A0A5P8W822</accession>
<sequence length="78" mass="8807">MVIAELISVLAKGFNLSLVSRDAINRVCTLVISESQLDFGQLTFLDLLAKFDIYLNTVPIKGLMTFSGEYQGFYQNRR</sequence>
<protein>
    <submittedName>
        <fullName evidence="1">Uncharacterized protein</fullName>
    </submittedName>
</protein>
<name>A0A5P8W822_9NOSO</name>
<gene>
    <name evidence="1" type="ORF">GXM_06362</name>
</gene>
<dbReference type="AlphaFoldDB" id="A0A5P8W822"/>
<dbReference type="Proteomes" id="UP000326678">
    <property type="component" value="Chromosome Gxm1"/>
</dbReference>
<keyword evidence="2" id="KW-1185">Reference proteome</keyword>
<dbReference type="KEGG" id="nsh:GXM_06362"/>
<evidence type="ECO:0000313" key="2">
    <source>
        <dbReference type="Proteomes" id="UP000326678"/>
    </source>
</evidence>
<dbReference type="EMBL" id="CP045226">
    <property type="protein sequence ID" value="QFS48868.1"/>
    <property type="molecule type" value="Genomic_DNA"/>
</dbReference>
<evidence type="ECO:0000313" key="1">
    <source>
        <dbReference type="EMBL" id="QFS48868.1"/>
    </source>
</evidence>
<organism evidence="1 2">
    <name type="scientific">Nostoc sphaeroides CCNUC1</name>
    <dbReference type="NCBI Taxonomy" id="2653204"/>
    <lineage>
        <taxon>Bacteria</taxon>
        <taxon>Bacillati</taxon>
        <taxon>Cyanobacteriota</taxon>
        <taxon>Cyanophyceae</taxon>
        <taxon>Nostocales</taxon>
        <taxon>Nostocaceae</taxon>
        <taxon>Nostoc</taxon>
    </lineage>
</organism>
<proteinExistence type="predicted"/>
<reference evidence="1 2" key="1">
    <citation type="submission" date="2019-10" db="EMBL/GenBank/DDBJ databases">
        <title>Genomic and transcriptomic insights into the perfect genentic adaptation of a filamentous nitrogen-fixing cyanobacterium to rice fields.</title>
        <authorList>
            <person name="Chen Z."/>
        </authorList>
    </citation>
    <scope>NUCLEOTIDE SEQUENCE [LARGE SCALE GENOMIC DNA]</scope>
    <source>
        <strain evidence="1">CCNUC1</strain>
    </source>
</reference>